<dbReference type="AlphaFoldDB" id="A0AAV1JZL0"/>
<dbReference type="EMBL" id="CAVLEF010000279">
    <property type="protein sequence ID" value="CAK1554982.1"/>
    <property type="molecule type" value="Genomic_DNA"/>
</dbReference>
<sequence>MSTPSTSCKIDIGRLEGKENWSTWRCKVLLLLRGTPGGLDAISGNLKPPTYPEADGTSADQTIALNKYHKALQDYNEKDSTAMLMLLANMSDNTLRKVMRLTSAKQIWDELHTLFDGTSEDKSYNLCYSFFSYKKDPLHDMSMHISKLKNIWHELKVELQKDDSKYNLPEILLICKILETLPDDSYFPFKSSWMLMSKKDRNIENVTAQICCYERSLMNKEEETETQALTI</sequence>
<gene>
    <name evidence="1" type="ORF">LNINA_LOCUS13832</name>
</gene>
<keyword evidence="2" id="KW-1185">Reference proteome</keyword>
<name>A0AAV1JZL0_9NEOP</name>
<dbReference type="Pfam" id="PF14223">
    <property type="entry name" value="Retrotran_gag_2"/>
    <property type="match status" value="1"/>
</dbReference>
<organism evidence="1 2">
    <name type="scientific">Leptosia nina</name>
    <dbReference type="NCBI Taxonomy" id="320188"/>
    <lineage>
        <taxon>Eukaryota</taxon>
        <taxon>Metazoa</taxon>
        <taxon>Ecdysozoa</taxon>
        <taxon>Arthropoda</taxon>
        <taxon>Hexapoda</taxon>
        <taxon>Insecta</taxon>
        <taxon>Pterygota</taxon>
        <taxon>Neoptera</taxon>
        <taxon>Endopterygota</taxon>
        <taxon>Lepidoptera</taxon>
        <taxon>Glossata</taxon>
        <taxon>Ditrysia</taxon>
        <taxon>Papilionoidea</taxon>
        <taxon>Pieridae</taxon>
        <taxon>Pierinae</taxon>
        <taxon>Leptosia</taxon>
    </lineage>
</organism>
<comment type="caution">
    <text evidence="1">The sequence shown here is derived from an EMBL/GenBank/DDBJ whole genome shotgun (WGS) entry which is preliminary data.</text>
</comment>
<protein>
    <recommendedName>
        <fullName evidence="3">Retrovirus-related Pol polyprotein from transposon TNT 1-94</fullName>
    </recommendedName>
</protein>
<accession>A0AAV1JZL0</accession>
<reference evidence="1 2" key="1">
    <citation type="submission" date="2023-11" db="EMBL/GenBank/DDBJ databases">
        <authorList>
            <person name="Okamura Y."/>
        </authorList>
    </citation>
    <scope>NUCLEOTIDE SEQUENCE [LARGE SCALE GENOMIC DNA]</scope>
</reference>
<evidence type="ECO:0000313" key="2">
    <source>
        <dbReference type="Proteomes" id="UP001497472"/>
    </source>
</evidence>
<dbReference type="Proteomes" id="UP001497472">
    <property type="component" value="Unassembled WGS sequence"/>
</dbReference>
<proteinExistence type="predicted"/>
<evidence type="ECO:0008006" key="3">
    <source>
        <dbReference type="Google" id="ProtNLM"/>
    </source>
</evidence>
<evidence type="ECO:0000313" key="1">
    <source>
        <dbReference type="EMBL" id="CAK1554982.1"/>
    </source>
</evidence>